<evidence type="ECO:0000259" key="1">
    <source>
        <dbReference type="Pfam" id="PF14361"/>
    </source>
</evidence>
<protein>
    <submittedName>
        <fullName evidence="2">RsbRD N-terminal domain-containing protein</fullName>
    </submittedName>
</protein>
<dbReference type="InterPro" id="IPR025751">
    <property type="entry name" value="RsbRD_N_dom"/>
</dbReference>
<sequence>MKIHDIFRPQRDAVVSKWIEAVYATYPLETTGFLRTRKDPFTNPVGDMTHEAAGRLFDAVSGEDTDPRTVRTAIDRFVRLRAVQKMTPSQAIGVFFLLKPIMREILLPLCAGDKARAAYLNAESRLDSIVLLAFDMYTEARETLAESRITEIRSQYAQVVRWAQTVDGSPVSGKS</sequence>
<dbReference type="AlphaFoldDB" id="A0A9D2HLE6"/>
<gene>
    <name evidence="2" type="ORF">H9784_01425</name>
</gene>
<reference evidence="2" key="2">
    <citation type="submission" date="2021-04" db="EMBL/GenBank/DDBJ databases">
        <authorList>
            <person name="Gilroy R."/>
        </authorList>
    </citation>
    <scope>NUCLEOTIDE SEQUENCE</scope>
    <source>
        <strain evidence="2">5032</strain>
    </source>
</reference>
<accession>A0A9D2HLE6</accession>
<evidence type="ECO:0000313" key="3">
    <source>
        <dbReference type="Proteomes" id="UP000823821"/>
    </source>
</evidence>
<proteinExistence type="predicted"/>
<name>A0A9D2HLE6_9BACT</name>
<evidence type="ECO:0000313" key="2">
    <source>
        <dbReference type="EMBL" id="HJA78220.1"/>
    </source>
</evidence>
<feature type="domain" description="RsbT co-antagonist protein RsbRD N-terminal" evidence="1">
    <location>
        <begin position="12"/>
        <end position="150"/>
    </location>
</feature>
<dbReference type="Pfam" id="PF14361">
    <property type="entry name" value="RsbRD_N"/>
    <property type="match status" value="1"/>
</dbReference>
<reference evidence="2" key="1">
    <citation type="journal article" date="2021" name="PeerJ">
        <title>Extensive microbial diversity within the chicken gut microbiome revealed by metagenomics and culture.</title>
        <authorList>
            <person name="Gilroy R."/>
            <person name="Ravi A."/>
            <person name="Getino M."/>
            <person name="Pursley I."/>
            <person name="Horton D.L."/>
            <person name="Alikhan N.F."/>
            <person name="Baker D."/>
            <person name="Gharbi K."/>
            <person name="Hall N."/>
            <person name="Watson M."/>
            <person name="Adriaenssens E.M."/>
            <person name="Foster-Nyarko E."/>
            <person name="Jarju S."/>
            <person name="Secka A."/>
            <person name="Antonio M."/>
            <person name="Oren A."/>
            <person name="Chaudhuri R.R."/>
            <person name="La Ragione R."/>
            <person name="Hildebrand F."/>
            <person name="Pallen M.J."/>
        </authorList>
    </citation>
    <scope>NUCLEOTIDE SEQUENCE</scope>
    <source>
        <strain evidence="2">5032</strain>
    </source>
</reference>
<comment type="caution">
    <text evidence="2">The sequence shown here is derived from an EMBL/GenBank/DDBJ whole genome shotgun (WGS) entry which is preliminary data.</text>
</comment>
<organism evidence="2 3">
    <name type="scientific">Candidatus Desulfovibrio intestinavium</name>
    <dbReference type="NCBI Taxonomy" id="2838534"/>
    <lineage>
        <taxon>Bacteria</taxon>
        <taxon>Pseudomonadati</taxon>
        <taxon>Thermodesulfobacteriota</taxon>
        <taxon>Desulfovibrionia</taxon>
        <taxon>Desulfovibrionales</taxon>
        <taxon>Desulfovibrionaceae</taxon>
        <taxon>Desulfovibrio</taxon>
    </lineage>
</organism>
<dbReference type="Proteomes" id="UP000823821">
    <property type="component" value="Unassembled WGS sequence"/>
</dbReference>
<dbReference type="EMBL" id="DWZD01000011">
    <property type="protein sequence ID" value="HJA78220.1"/>
    <property type="molecule type" value="Genomic_DNA"/>
</dbReference>